<proteinExistence type="predicted"/>
<feature type="transmembrane region" description="Helical" evidence="1">
    <location>
        <begin position="36"/>
        <end position="54"/>
    </location>
</feature>
<evidence type="ECO:0000256" key="1">
    <source>
        <dbReference type="SAM" id="Phobius"/>
    </source>
</evidence>
<evidence type="ECO:0000313" key="2">
    <source>
        <dbReference type="EMBL" id="NYJ78090.1"/>
    </source>
</evidence>
<feature type="transmembrane region" description="Helical" evidence="1">
    <location>
        <begin position="99"/>
        <end position="121"/>
    </location>
</feature>
<keyword evidence="1" id="KW-1133">Transmembrane helix</keyword>
<gene>
    <name evidence="2" type="ORF">HNR09_001501</name>
</gene>
<dbReference type="Proteomes" id="UP000535437">
    <property type="component" value="Unassembled WGS sequence"/>
</dbReference>
<organism evidence="2 3">
    <name type="scientific">Nesterenkonia xinjiangensis</name>
    <dbReference type="NCBI Taxonomy" id="225327"/>
    <lineage>
        <taxon>Bacteria</taxon>
        <taxon>Bacillati</taxon>
        <taxon>Actinomycetota</taxon>
        <taxon>Actinomycetes</taxon>
        <taxon>Micrococcales</taxon>
        <taxon>Micrococcaceae</taxon>
        <taxon>Nesterenkonia</taxon>
    </lineage>
</organism>
<comment type="caution">
    <text evidence="2">The sequence shown here is derived from an EMBL/GenBank/DDBJ whole genome shotgun (WGS) entry which is preliminary data.</text>
</comment>
<dbReference type="RefSeq" id="WP_179541480.1">
    <property type="nucleotide sequence ID" value="NZ_BAAALL010000002.1"/>
</dbReference>
<dbReference type="AlphaFoldDB" id="A0A7Z0GLC1"/>
<accession>A0A7Z0GLC1</accession>
<reference evidence="2 3" key="1">
    <citation type="submission" date="2020-07" db="EMBL/GenBank/DDBJ databases">
        <title>Sequencing the genomes of 1000 actinobacteria strains.</title>
        <authorList>
            <person name="Klenk H.-P."/>
        </authorList>
    </citation>
    <scope>NUCLEOTIDE SEQUENCE [LARGE SCALE GENOMIC DNA]</scope>
    <source>
        <strain evidence="2 3">DSM 15475</strain>
    </source>
</reference>
<evidence type="ECO:0000313" key="3">
    <source>
        <dbReference type="Proteomes" id="UP000535437"/>
    </source>
</evidence>
<keyword evidence="1" id="KW-0472">Membrane</keyword>
<sequence>MKTSLTCLLVVLAGFTVGMAREAAVAFLQAEPLTGIVSVLALAAAGSAALYGALRRGRPDAGLERILARPLVTAVTATTAVLAFYLPRMVFRGEAILDLLVAVAVATTIVVLAGVTMSAFYRRIVPEDPEGLD</sequence>
<dbReference type="EMBL" id="JACCFY010000001">
    <property type="protein sequence ID" value="NYJ78090.1"/>
    <property type="molecule type" value="Genomic_DNA"/>
</dbReference>
<protein>
    <submittedName>
        <fullName evidence="2">Uncharacterized protein</fullName>
    </submittedName>
</protein>
<keyword evidence="3" id="KW-1185">Reference proteome</keyword>
<keyword evidence="1" id="KW-0812">Transmembrane</keyword>
<feature type="transmembrane region" description="Helical" evidence="1">
    <location>
        <begin position="66"/>
        <end position="87"/>
    </location>
</feature>
<name>A0A7Z0GLC1_9MICC</name>